<gene>
    <name evidence="2" type="ORF">A244_15524</name>
</gene>
<keyword evidence="1" id="KW-1133">Transmembrane helix</keyword>
<accession>S6UHD3</accession>
<sequence>AAPGIWLTGAAVLGLIATLVLFRKGGQKLEAPKAAATA</sequence>
<reference evidence="2 3" key="1">
    <citation type="journal article" date="2013" name="PLoS Pathog.">
        <title>Genomic analysis of the Kiwifruit pathogen Pseudomonas syringae pv. actinidiae provides insight into the origins of an emergent plant disease.</title>
        <authorList>
            <person name="McCann H.C."/>
            <person name="Rikkerink E.H."/>
            <person name="Bertels F."/>
            <person name="Fiers M."/>
            <person name="Lu A."/>
            <person name="Rees-George J."/>
            <person name="Andersen M.T."/>
            <person name="Gleave A.P."/>
            <person name="Haubold B."/>
            <person name="Wohlers M.W."/>
            <person name="Guttman D.S."/>
            <person name="Wang P.W."/>
            <person name="Straub C."/>
            <person name="Vanneste J.L."/>
            <person name="Rainey P.B."/>
            <person name="Templeton M.D."/>
        </authorList>
    </citation>
    <scope>NUCLEOTIDE SEQUENCE [LARGE SCALE GENOMIC DNA]</scope>
    <source>
        <strain evidence="2 3">ICMP 18807</strain>
    </source>
</reference>
<dbReference type="Proteomes" id="UP000015729">
    <property type="component" value="Unassembled WGS sequence"/>
</dbReference>
<dbReference type="EMBL" id="AOKG01001039">
    <property type="protein sequence ID" value="EPN55426.1"/>
    <property type="molecule type" value="Genomic_DNA"/>
</dbReference>
<name>S6UHD3_PSESF</name>
<keyword evidence="1" id="KW-0812">Transmembrane</keyword>
<evidence type="ECO:0000313" key="3">
    <source>
        <dbReference type="Proteomes" id="UP000015729"/>
    </source>
</evidence>
<keyword evidence="1" id="KW-0472">Membrane</keyword>
<organism evidence="2 3">
    <name type="scientific">Pseudomonas syringae pv. actinidiae ICMP 18807</name>
    <dbReference type="NCBI Taxonomy" id="1194404"/>
    <lineage>
        <taxon>Bacteria</taxon>
        <taxon>Pseudomonadati</taxon>
        <taxon>Pseudomonadota</taxon>
        <taxon>Gammaproteobacteria</taxon>
        <taxon>Pseudomonadales</taxon>
        <taxon>Pseudomonadaceae</taxon>
        <taxon>Pseudomonas</taxon>
        <taxon>Pseudomonas syringae</taxon>
    </lineage>
</organism>
<comment type="caution">
    <text evidence="2">The sequence shown here is derived from an EMBL/GenBank/DDBJ whole genome shotgun (WGS) entry which is preliminary data.</text>
</comment>
<dbReference type="AlphaFoldDB" id="S6UHD3"/>
<protein>
    <submittedName>
        <fullName evidence="2">Citrate-proton symporter</fullName>
    </submittedName>
</protein>
<dbReference type="PATRIC" id="fig|1194404.4.peg.3215"/>
<feature type="transmembrane region" description="Helical" evidence="1">
    <location>
        <begin position="6"/>
        <end position="22"/>
    </location>
</feature>
<evidence type="ECO:0000313" key="2">
    <source>
        <dbReference type="EMBL" id="EPN55426.1"/>
    </source>
</evidence>
<proteinExistence type="predicted"/>
<feature type="non-terminal residue" evidence="2">
    <location>
        <position position="1"/>
    </location>
</feature>
<evidence type="ECO:0000256" key="1">
    <source>
        <dbReference type="SAM" id="Phobius"/>
    </source>
</evidence>